<evidence type="ECO:0000313" key="2">
    <source>
        <dbReference type="EMBL" id="KAF2113706.1"/>
    </source>
</evidence>
<organism evidence="2 3">
    <name type="scientific">Lophiotrema nucula</name>
    <dbReference type="NCBI Taxonomy" id="690887"/>
    <lineage>
        <taxon>Eukaryota</taxon>
        <taxon>Fungi</taxon>
        <taxon>Dikarya</taxon>
        <taxon>Ascomycota</taxon>
        <taxon>Pezizomycotina</taxon>
        <taxon>Dothideomycetes</taxon>
        <taxon>Pleosporomycetidae</taxon>
        <taxon>Pleosporales</taxon>
        <taxon>Lophiotremataceae</taxon>
        <taxon>Lophiotrema</taxon>
    </lineage>
</organism>
<feature type="coiled-coil region" evidence="1">
    <location>
        <begin position="46"/>
        <end position="73"/>
    </location>
</feature>
<evidence type="ECO:0000313" key="3">
    <source>
        <dbReference type="Proteomes" id="UP000799770"/>
    </source>
</evidence>
<dbReference type="OrthoDB" id="10407912at2759"/>
<dbReference type="Proteomes" id="UP000799770">
    <property type="component" value="Unassembled WGS sequence"/>
</dbReference>
<dbReference type="EMBL" id="ML977327">
    <property type="protein sequence ID" value="KAF2113706.1"/>
    <property type="molecule type" value="Genomic_DNA"/>
</dbReference>
<protein>
    <submittedName>
        <fullName evidence="2">Uncharacterized protein</fullName>
    </submittedName>
</protein>
<accession>A0A6A5Z3R0</accession>
<reference evidence="2" key="1">
    <citation type="journal article" date="2020" name="Stud. Mycol.">
        <title>101 Dothideomycetes genomes: a test case for predicting lifestyles and emergence of pathogens.</title>
        <authorList>
            <person name="Haridas S."/>
            <person name="Albert R."/>
            <person name="Binder M."/>
            <person name="Bloem J."/>
            <person name="Labutti K."/>
            <person name="Salamov A."/>
            <person name="Andreopoulos B."/>
            <person name="Baker S."/>
            <person name="Barry K."/>
            <person name="Bills G."/>
            <person name="Bluhm B."/>
            <person name="Cannon C."/>
            <person name="Castanera R."/>
            <person name="Culley D."/>
            <person name="Daum C."/>
            <person name="Ezra D."/>
            <person name="Gonzalez J."/>
            <person name="Henrissat B."/>
            <person name="Kuo A."/>
            <person name="Liang C."/>
            <person name="Lipzen A."/>
            <person name="Lutzoni F."/>
            <person name="Magnuson J."/>
            <person name="Mondo S."/>
            <person name="Nolan M."/>
            <person name="Ohm R."/>
            <person name="Pangilinan J."/>
            <person name="Park H.-J."/>
            <person name="Ramirez L."/>
            <person name="Alfaro M."/>
            <person name="Sun H."/>
            <person name="Tritt A."/>
            <person name="Yoshinaga Y."/>
            <person name="Zwiers L.-H."/>
            <person name="Turgeon B."/>
            <person name="Goodwin S."/>
            <person name="Spatafora J."/>
            <person name="Crous P."/>
            <person name="Grigoriev I."/>
        </authorList>
    </citation>
    <scope>NUCLEOTIDE SEQUENCE</scope>
    <source>
        <strain evidence="2">CBS 627.86</strain>
    </source>
</reference>
<keyword evidence="3" id="KW-1185">Reference proteome</keyword>
<keyword evidence="1" id="KW-0175">Coiled coil</keyword>
<feature type="coiled-coil region" evidence="1">
    <location>
        <begin position="130"/>
        <end position="180"/>
    </location>
</feature>
<dbReference type="AlphaFoldDB" id="A0A6A5Z3R0"/>
<proteinExistence type="predicted"/>
<name>A0A6A5Z3R0_9PLEO</name>
<sequence length="231" mass="26253">MATQTVSYDIEQPVQGTPRSILDDYIDFDRQYISLDEKLYGAGGFIEDCRKELKGLRRELIRVEQRHRAILQAYSEEKNRNAQYAQFYHTLRYQHEQKLCELTTMAQNYRTLQRDFEDAQTSLLANDSVVQEYERRLAGERAQAVENEENAIGGDLNERISQLESENAELLNALANAAELVVAAQDARVSLTASSDSASPAMSSQDEVVVKVEEGANIAHTRETCKRKRSE</sequence>
<gene>
    <name evidence="2" type="ORF">BDV96DRAFT_601184</name>
</gene>
<evidence type="ECO:0000256" key="1">
    <source>
        <dbReference type="SAM" id="Coils"/>
    </source>
</evidence>